<organism evidence="2 3">
    <name type="scientific">Pseudomonas antarctica</name>
    <dbReference type="NCBI Taxonomy" id="219572"/>
    <lineage>
        <taxon>Bacteria</taxon>
        <taxon>Pseudomonadati</taxon>
        <taxon>Pseudomonadota</taxon>
        <taxon>Gammaproteobacteria</taxon>
        <taxon>Pseudomonadales</taxon>
        <taxon>Pseudomonadaceae</taxon>
        <taxon>Pseudomonas</taxon>
    </lineage>
</organism>
<accession>A0A1G9VRS5</accession>
<keyword evidence="4" id="KW-1185">Reference proteome</keyword>
<evidence type="ECO:0000313" key="2">
    <source>
        <dbReference type="EMBL" id="SDM74888.1"/>
    </source>
</evidence>
<protein>
    <submittedName>
        <fullName evidence="2">Uncharacterized protein</fullName>
    </submittedName>
</protein>
<evidence type="ECO:0000313" key="3">
    <source>
        <dbReference type="Proteomes" id="UP000182470"/>
    </source>
</evidence>
<evidence type="ECO:0000313" key="4">
    <source>
        <dbReference type="Proteomes" id="UP000748067"/>
    </source>
</evidence>
<sequence length="205" mass="23374">MSHSSLNSAALALTLLLGGCSPHVSESGVTERPVIPGQLPDTLKRTAMMDKIIEAGVQSIEHREPNVTDRQPISPALLEDESVADRKAFLGSFTLPEDYWNQFRQNFRLFYKGVTEQHARTLGIYRDKYRSYLRDTESAVLEQWLQPVGPAVRTRVAAIDRLMAQFYRDINEKAERDTIEDHVKRMNQLDQRFGVCAHFPLCVLE</sequence>
<dbReference type="EMBL" id="LT629704">
    <property type="protein sequence ID" value="SDM74888.1"/>
    <property type="molecule type" value="Genomic_DNA"/>
</dbReference>
<reference evidence="1 4" key="1">
    <citation type="submission" date="2015-01" db="EMBL/GenBank/DDBJ databases">
        <title>Genome Sequence of Pseudomonas antarctica CMS 35.</title>
        <authorList>
            <person name="Voget S."/>
            <person name="Chow J."/>
            <person name="Daniel R."/>
            <person name="Streit W."/>
        </authorList>
    </citation>
    <scope>NUCLEOTIDE SEQUENCE [LARGE SCALE GENOMIC DNA]</scope>
    <source>
        <strain evidence="1 4">CMS 35</strain>
    </source>
</reference>
<dbReference type="OrthoDB" id="7017945at2"/>
<gene>
    <name evidence="1" type="ORF">PSAN_14230</name>
    <name evidence="2" type="ORF">SAMN04490179_0767</name>
</gene>
<dbReference type="Proteomes" id="UP000182470">
    <property type="component" value="Chromosome I"/>
</dbReference>
<dbReference type="AlphaFoldDB" id="A0A1G9VRS5"/>
<proteinExistence type="predicted"/>
<name>A0A1G9VRS5_9PSED</name>
<dbReference type="EMBL" id="JXDI01000001">
    <property type="protein sequence ID" value="KAF2409018.1"/>
    <property type="molecule type" value="Genomic_DNA"/>
</dbReference>
<reference evidence="2 3" key="2">
    <citation type="submission" date="2016-10" db="EMBL/GenBank/DDBJ databases">
        <authorList>
            <person name="de Groot N.N."/>
        </authorList>
    </citation>
    <scope>NUCLEOTIDE SEQUENCE [LARGE SCALE GENOMIC DNA]</scope>
    <source>
        <strain evidence="2 3">BS2772</strain>
    </source>
</reference>
<dbReference type="Proteomes" id="UP000748067">
    <property type="component" value="Unassembled WGS sequence"/>
</dbReference>
<evidence type="ECO:0000313" key="1">
    <source>
        <dbReference type="EMBL" id="KAF2409018.1"/>
    </source>
</evidence>
<dbReference type="RefSeq" id="WP_083356041.1">
    <property type="nucleotide sequence ID" value="NZ_JBLHDY010000001.1"/>
</dbReference>